<name>A0ABD5V283_9EURY</name>
<sequence>MIDHTRRSVLAAAGTGIALAAGSSVAGADEHGDDPETGDDGARVVHLSPDAPALDIYVEGELWFETVESLTVQDHYMPSEPGVYEVAAVPAGGELEDALVETDCEVEPGPCTLGVVGEVCNLSGNPLDLVALKDDFEPTEEDHARFRVVHAAPDVPAVDVETEDGMVIAEGLGFGEAATAELPAGESIVSIGADGESLARFALEPAAGSVYSAFAVGYRDPEGAPDDAPEEFSFSLALSEDATPGER</sequence>
<evidence type="ECO:0000313" key="3">
    <source>
        <dbReference type="Proteomes" id="UP001596312"/>
    </source>
</evidence>
<dbReference type="InterPro" id="IPR025510">
    <property type="entry name" value="DUF4397"/>
</dbReference>
<dbReference type="Pfam" id="PF14344">
    <property type="entry name" value="DUF4397"/>
    <property type="match status" value="1"/>
</dbReference>
<gene>
    <name evidence="2" type="ORF">ACFQGH_10655</name>
</gene>
<dbReference type="AlphaFoldDB" id="A0ABD5V283"/>
<evidence type="ECO:0000259" key="1">
    <source>
        <dbReference type="Pfam" id="PF14344"/>
    </source>
</evidence>
<feature type="domain" description="DUF4397" evidence="1">
    <location>
        <begin position="43"/>
        <end position="160"/>
    </location>
</feature>
<organism evidence="2 3">
    <name type="scientific">Halalkalicoccus tibetensis</name>
    <dbReference type="NCBI Taxonomy" id="175632"/>
    <lineage>
        <taxon>Archaea</taxon>
        <taxon>Methanobacteriati</taxon>
        <taxon>Methanobacteriota</taxon>
        <taxon>Stenosarchaea group</taxon>
        <taxon>Halobacteria</taxon>
        <taxon>Halobacteriales</taxon>
        <taxon>Halococcaceae</taxon>
        <taxon>Halalkalicoccus</taxon>
    </lineage>
</organism>
<protein>
    <submittedName>
        <fullName evidence="2">DUF4397 domain-containing protein</fullName>
    </submittedName>
</protein>
<evidence type="ECO:0000313" key="2">
    <source>
        <dbReference type="EMBL" id="MFC6905653.1"/>
    </source>
</evidence>
<dbReference type="InterPro" id="IPR006311">
    <property type="entry name" value="TAT_signal"/>
</dbReference>
<dbReference type="RefSeq" id="WP_340604176.1">
    <property type="nucleotide sequence ID" value="NZ_JBBMXV010000003.1"/>
</dbReference>
<accession>A0ABD5V283</accession>
<comment type="caution">
    <text evidence="2">The sequence shown here is derived from an EMBL/GenBank/DDBJ whole genome shotgun (WGS) entry which is preliminary data.</text>
</comment>
<dbReference type="Proteomes" id="UP001596312">
    <property type="component" value="Unassembled WGS sequence"/>
</dbReference>
<reference evidence="2 3" key="1">
    <citation type="journal article" date="2019" name="Int. J. Syst. Evol. Microbiol.">
        <title>The Global Catalogue of Microorganisms (GCM) 10K type strain sequencing project: providing services to taxonomists for standard genome sequencing and annotation.</title>
        <authorList>
            <consortium name="The Broad Institute Genomics Platform"/>
            <consortium name="The Broad Institute Genome Sequencing Center for Infectious Disease"/>
            <person name="Wu L."/>
            <person name="Ma J."/>
        </authorList>
    </citation>
    <scope>NUCLEOTIDE SEQUENCE [LARGE SCALE GENOMIC DNA]</scope>
    <source>
        <strain evidence="2 3">CGMCC 1.3240</strain>
    </source>
</reference>
<dbReference type="EMBL" id="JBHSXQ010000003">
    <property type="protein sequence ID" value="MFC6905653.1"/>
    <property type="molecule type" value="Genomic_DNA"/>
</dbReference>
<keyword evidence="3" id="KW-1185">Reference proteome</keyword>
<proteinExistence type="predicted"/>
<dbReference type="PROSITE" id="PS51318">
    <property type="entry name" value="TAT"/>
    <property type="match status" value="1"/>
</dbReference>